<gene>
    <name evidence="6" type="ORF">BS78_K025400</name>
</gene>
<accession>A0A9W7X7D1</accession>
<protein>
    <submittedName>
        <fullName evidence="6">Uncharacterized protein</fullName>
    </submittedName>
</protein>
<keyword evidence="7" id="KW-1185">Reference proteome</keyword>
<reference evidence="6 7" key="1">
    <citation type="submission" date="2022-10" db="EMBL/GenBank/DDBJ databases">
        <title>WGS assembly of Paspalum vaginatum 540-79.</title>
        <authorList>
            <person name="Sun G."/>
            <person name="Wase N."/>
            <person name="Shu S."/>
            <person name="Jenkins J."/>
            <person name="Zhou B."/>
            <person name="Torres-Rodriguez J."/>
            <person name="Chen C."/>
            <person name="Sandor L."/>
            <person name="Plott C."/>
            <person name="Yoshinga Y."/>
            <person name="Daum C."/>
            <person name="Qi P."/>
            <person name="Barry K."/>
            <person name="Lipzen A."/>
            <person name="Berry L."/>
            <person name="Pedersen C."/>
            <person name="Gottilla T."/>
            <person name="Foltz A."/>
            <person name="Yu H."/>
            <person name="O'Malley R."/>
            <person name="Zhang C."/>
            <person name="Devos K."/>
            <person name="Sigmon B."/>
            <person name="Yu B."/>
            <person name="Obata T."/>
            <person name="Schmutz J."/>
            <person name="Schnable J."/>
        </authorList>
    </citation>
    <scope>NUCLEOTIDE SEQUENCE [LARGE SCALE GENOMIC DNA]</scope>
    <source>
        <strain evidence="7">cv. 540-79</strain>
    </source>
</reference>
<name>A0A9W7X7D1_9POAL</name>
<evidence type="ECO:0000313" key="6">
    <source>
        <dbReference type="EMBL" id="KAJ1254608.1"/>
    </source>
</evidence>
<evidence type="ECO:0000256" key="5">
    <source>
        <dbReference type="SAM" id="SignalP"/>
    </source>
</evidence>
<comment type="caution">
    <text evidence="6">The sequence shown here is derived from an EMBL/GenBank/DDBJ whole genome shotgun (WGS) entry which is preliminary data.</text>
</comment>
<evidence type="ECO:0000256" key="4">
    <source>
        <dbReference type="ARBA" id="ARBA00023129"/>
    </source>
</evidence>
<evidence type="ECO:0000256" key="2">
    <source>
        <dbReference type="ARBA" id="ARBA00022729"/>
    </source>
</evidence>
<keyword evidence="4" id="KW-0708">Seed storage protein</keyword>
<feature type="signal peptide" evidence="5">
    <location>
        <begin position="1"/>
        <end position="21"/>
    </location>
</feature>
<dbReference type="PANTHER" id="PTHR48244">
    <property type="entry name" value="ZEIN-ALPHA A20-RELATED"/>
    <property type="match status" value="1"/>
</dbReference>
<dbReference type="Proteomes" id="UP001164776">
    <property type="component" value="Unassembled WGS sequence"/>
</dbReference>
<dbReference type="OrthoDB" id="671632at2759"/>
<organism evidence="6 7">
    <name type="scientific">Paspalum vaginatum</name>
    <name type="common">seashore paspalum</name>
    <dbReference type="NCBI Taxonomy" id="158149"/>
    <lineage>
        <taxon>Eukaryota</taxon>
        <taxon>Viridiplantae</taxon>
        <taxon>Streptophyta</taxon>
        <taxon>Embryophyta</taxon>
        <taxon>Tracheophyta</taxon>
        <taxon>Spermatophyta</taxon>
        <taxon>Magnoliopsida</taxon>
        <taxon>Liliopsida</taxon>
        <taxon>Poales</taxon>
        <taxon>Poaceae</taxon>
        <taxon>PACMAD clade</taxon>
        <taxon>Panicoideae</taxon>
        <taxon>Andropogonodae</taxon>
        <taxon>Paspaleae</taxon>
        <taxon>Paspalinae</taxon>
        <taxon>Paspalum</taxon>
    </lineage>
</organism>
<dbReference type="PANTHER" id="PTHR48244:SF3">
    <property type="entry name" value="22 KDA ALPHA-ZEIN 8"/>
    <property type="match status" value="1"/>
</dbReference>
<dbReference type="Pfam" id="PF01559">
    <property type="entry name" value="Zein"/>
    <property type="match status" value="1"/>
</dbReference>
<keyword evidence="2 5" id="KW-0732">Signal</keyword>
<dbReference type="AlphaFoldDB" id="A0A9W7X7D1"/>
<dbReference type="GO" id="GO:0045735">
    <property type="term" value="F:nutrient reservoir activity"/>
    <property type="evidence" value="ECO:0007669"/>
    <property type="project" value="UniProtKB-KW"/>
</dbReference>
<dbReference type="InterPro" id="IPR052508">
    <property type="entry name" value="Maize_Zein_Storage"/>
</dbReference>
<comment type="similarity">
    <text evidence="1">Belongs to the zein family.</text>
</comment>
<evidence type="ECO:0000256" key="1">
    <source>
        <dbReference type="ARBA" id="ARBA00005777"/>
    </source>
</evidence>
<evidence type="ECO:0000256" key="3">
    <source>
        <dbReference type="ARBA" id="ARBA00022761"/>
    </source>
</evidence>
<sequence length="208" mass="22807">MASKIFVLVALLALSVSAANAYLIPQWSPAAIASIIPSNLQQLNPLGFEQQAVQSYRLQQALAASTIPSSSMILQQPWALQQQQSSAHLAVQSVAAVQHQQPAYSQLAVANPAAYFQQQQLLPFNQLSDPVAYLQQQQLLPFNQIAVANPSAFWQQQQLNTQAVYHFAYLQQQQLLPFNQIAVANPSAFWQQQQLNTQAGPLVGGAIF</sequence>
<feature type="chain" id="PRO_5040976097" evidence="5">
    <location>
        <begin position="22"/>
        <end position="208"/>
    </location>
</feature>
<keyword evidence="3" id="KW-0758">Storage protein</keyword>
<dbReference type="EMBL" id="MU629983">
    <property type="protein sequence ID" value="KAJ1254608.1"/>
    <property type="molecule type" value="Genomic_DNA"/>
</dbReference>
<proteinExistence type="inferred from homology"/>
<evidence type="ECO:0000313" key="7">
    <source>
        <dbReference type="Proteomes" id="UP001164776"/>
    </source>
</evidence>
<dbReference type="InterPro" id="IPR002530">
    <property type="entry name" value="Zein"/>
</dbReference>